<dbReference type="Proteomes" id="UP000324800">
    <property type="component" value="Unassembled WGS sequence"/>
</dbReference>
<proteinExistence type="predicted"/>
<dbReference type="EMBL" id="SNRW01004747">
    <property type="protein sequence ID" value="KAA6386567.1"/>
    <property type="molecule type" value="Genomic_DNA"/>
</dbReference>
<evidence type="ECO:0000313" key="2">
    <source>
        <dbReference type="Proteomes" id="UP000324800"/>
    </source>
</evidence>
<feature type="non-terminal residue" evidence="1">
    <location>
        <position position="27"/>
    </location>
</feature>
<name>A0A5J4VVA2_9EUKA</name>
<protein>
    <submittedName>
        <fullName evidence="1">Uncharacterized protein</fullName>
    </submittedName>
</protein>
<comment type="caution">
    <text evidence="1">The sequence shown here is derived from an EMBL/GenBank/DDBJ whole genome shotgun (WGS) entry which is preliminary data.</text>
</comment>
<dbReference type="AlphaFoldDB" id="A0A5J4VVA2"/>
<accession>A0A5J4VVA2</accession>
<sequence length="27" mass="3012">MLESKILHALELLASPLPQVQRAVTPR</sequence>
<evidence type="ECO:0000313" key="1">
    <source>
        <dbReference type="EMBL" id="KAA6386567.1"/>
    </source>
</evidence>
<gene>
    <name evidence="1" type="ORF">EZS28_017905</name>
</gene>
<organism evidence="1 2">
    <name type="scientific">Streblomastix strix</name>
    <dbReference type="NCBI Taxonomy" id="222440"/>
    <lineage>
        <taxon>Eukaryota</taxon>
        <taxon>Metamonada</taxon>
        <taxon>Preaxostyla</taxon>
        <taxon>Oxymonadida</taxon>
        <taxon>Streblomastigidae</taxon>
        <taxon>Streblomastix</taxon>
    </lineage>
</organism>
<reference evidence="1 2" key="1">
    <citation type="submission" date="2019-03" db="EMBL/GenBank/DDBJ databases">
        <title>Single cell metagenomics reveals metabolic interactions within the superorganism composed of flagellate Streblomastix strix and complex community of Bacteroidetes bacteria on its surface.</title>
        <authorList>
            <person name="Treitli S.C."/>
            <person name="Kolisko M."/>
            <person name="Husnik F."/>
            <person name="Keeling P."/>
            <person name="Hampl V."/>
        </authorList>
    </citation>
    <scope>NUCLEOTIDE SEQUENCE [LARGE SCALE GENOMIC DNA]</scope>
    <source>
        <strain evidence="1">ST1C</strain>
    </source>
</reference>